<dbReference type="AlphaFoldDB" id="A0A369JJ42"/>
<sequence length="383" mass="42417">MMSSTLMQLPLGDPSRAKPSVHSWVKERKTEEDDLSYIYEVLSTPWDFNLQVPREISRQSSQLQLQADLAELAKGTIAMDRPRWMRSAPKVAWPLRPTWFDPFADEENALRSSESVTVTKMPIIAPVPVAPAGPALRAHFMTKAYSAPLSPAKAAFVKSFRPLPSNEINNRMSTESHAPANTATDDDDVIVYMMADVTPPNSPGNREAVDENRPPTVAFVEENNPTAQVPMLPAPQSRGTRHPFGVLYYDAEDDPSRDRSPSVEEEVRYPVLHETATRVSVTAPRGWARLRPLAPPPINIEDVNRKMKLRQQNYVESPKQATSGVSEAPWVDNISLSNVASSGARDLEKDSIKQVGTSNPYILPPDFKVNQCGVARTGRAKVA</sequence>
<feature type="region of interest" description="Disordered" evidence="1">
    <location>
        <begin position="1"/>
        <end position="22"/>
    </location>
</feature>
<dbReference type="InParanoid" id="A0A369JJ42"/>
<dbReference type="OrthoDB" id="3054551at2759"/>
<evidence type="ECO:0000313" key="3">
    <source>
        <dbReference type="Proteomes" id="UP000076154"/>
    </source>
</evidence>
<evidence type="ECO:0000256" key="1">
    <source>
        <dbReference type="SAM" id="MobiDB-lite"/>
    </source>
</evidence>
<gene>
    <name evidence="2" type="ORF">Hypma_012219</name>
</gene>
<evidence type="ECO:0000313" key="2">
    <source>
        <dbReference type="EMBL" id="RDB20587.1"/>
    </source>
</evidence>
<reference evidence="2" key="1">
    <citation type="submission" date="2018-04" db="EMBL/GenBank/DDBJ databases">
        <title>Whole genome sequencing of Hypsizygus marmoreus.</title>
        <authorList>
            <person name="Choi I.-G."/>
            <person name="Min B."/>
            <person name="Kim J.-G."/>
            <person name="Kim S."/>
            <person name="Oh Y.-L."/>
            <person name="Kong W.-S."/>
            <person name="Park H."/>
            <person name="Jeong J."/>
            <person name="Song E.-S."/>
        </authorList>
    </citation>
    <scope>NUCLEOTIDE SEQUENCE [LARGE SCALE GENOMIC DNA]</scope>
    <source>
        <strain evidence="2">51987-8</strain>
    </source>
</reference>
<protein>
    <submittedName>
        <fullName evidence="2">Uncharacterized protein</fullName>
    </submittedName>
</protein>
<accession>A0A369JJ42</accession>
<comment type="caution">
    <text evidence="2">The sequence shown here is derived from an EMBL/GenBank/DDBJ whole genome shotgun (WGS) entry which is preliminary data.</text>
</comment>
<organism evidence="2 3">
    <name type="scientific">Hypsizygus marmoreus</name>
    <name type="common">White beech mushroom</name>
    <name type="synonym">Agaricus marmoreus</name>
    <dbReference type="NCBI Taxonomy" id="39966"/>
    <lineage>
        <taxon>Eukaryota</taxon>
        <taxon>Fungi</taxon>
        <taxon>Dikarya</taxon>
        <taxon>Basidiomycota</taxon>
        <taxon>Agaricomycotina</taxon>
        <taxon>Agaricomycetes</taxon>
        <taxon>Agaricomycetidae</taxon>
        <taxon>Agaricales</taxon>
        <taxon>Tricholomatineae</taxon>
        <taxon>Lyophyllaceae</taxon>
        <taxon>Hypsizygus</taxon>
    </lineage>
</organism>
<dbReference type="EMBL" id="LUEZ02000058">
    <property type="protein sequence ID" value="RDB20587.1"/>
    <property type="molecule type" value="Genomic_DNA"/>
</dbReference>
<dbReference type="Proteomes" id="UP000076154">
    <property type="component" value="Unassembled WGS sequence"/>
</dbReference>
<name>A0A369JJ42_HYPMA</name>
<proteinExistence type="predicted"/>
<keyword evidence="3" id="KW-1185">Reference proteome</keyword>